<name>A0A382Q5Y7_9ZZZZ</name>
<gene>
    <name evidence="1" type="ORF">METZ01_LOCUS332495</name>
</gene>
<reference evidence="1" key="1">
    <citation type="submission" date="2018-05" db="EMBL/GenBank/DDBJ databases">
        <authorList>
            <person name="Lanie J.A."/>
            <person name="Ng W.-L."/>
            <person name="Kazmierczak K.M."/>
            <person name="Andrzejewski T.M."/>
            <person name="Davidsen T.M."/>
            <person name="Wayne K.J."/>
            <person name="Tettelin H."/>
            <person name="Glass J.I."/>
            <person name="Rusch D."/>
            <person name="Podicherti R."/>
            <person name="Tsui H.-C.T."/>
            <person name="Winkler M.E."/>
        </authorList>
    </citation>
    <scope>NUCLEOTIDE SEQUENCE</scope>
</reference>
<dbReference type="Gene3D" id="3.40.50.1110">
    <property type="entry name" value="SGNH hydrolase"/>
    <property type="match status" value="1"/>
</dbReference>
<evidence type="ECO:0008006" key="2">
    <source>
        <dbReference type="Google" id="ProtNLM"/>
    </source>
</evidence>
<organism evidence="1">
    <name type="scientific">marine metagenome</name>
    <dbReference type="NCBI Taxonomy" id="408172"/>
    <lineage>
        <taxon>unclassified sequences</taxon>
        <taxon>metagenomes</taxon>
        <taxon>ecological metagenomes</taxon>
    </lineage>
</organism>
<sequence length="212" mass="23559">VIRLLREYETNDTENLIVVFYDGVNDVHVKCRVENLDLVTDRQAQIRNALGDNRAAADASPIQLLRPARVLIDKVSQRGGLGGPGEETEDLYVCDDDVDRADQVARTLVSDWKAAQAITETNGGRFVAILQPVSYLSDTRLDHLTPGAYDAEFAKQYSAVYPLIRSYASAAGINFFDLSHVFDHDEFIYIDFCHVSPNGNEYMAEALATIIS</sequence>
<evidence type="ECO:0000313" key="1">
    <source>
        <dbReference type="EMBL" id="SVC79641.1"/>
    </source>
</evidence>
<accession>A0A382Q5Y7</accession>
<protein>
    <recommendedName>
        <fullName evidence="2">SGNH hydrolase-type esterase domain-containing protein</fullName>
    </recommendedName>
</protein>
<proteinExistence type="predicted"/>
<feature type="non-terminal residue" evidence="1">
    <location>
        <position position="1"/>
    </location>
</feature>
<dbReference type="InterPro" id="IPR036514">
    <property type="entry name" value="SGNH_hydro_sf"/>
</dbReference>
<dbReference type="SUPFAM" id="SSF52266">
    <property type="entry name" value="SGNH hydrolase"/>
    <property type="match status" value="1"/>
</dbReference>
<dbReference type="AlphaFoldDB" id="A0A382Q5Y7"/>
<dbReference type="EMBL" id="UINC01111430">
    <property type="protein sequence ID" value="SVC79641.1"/>
    <property type="molecule type" value="Genomic_DNA"/>
</dbReference>